<dbReference type="GO" id="GO:0008270">
    <property type="term" value="F:zinc ion binding"/>
    <property type="evidence" value="ECO:0007669"/>
    <property type="project" value="UniProtKB-KW"/>
</dbReference>
<gene>
    <name evidence="4" type="ORF">jhhlp_006213</name>
</gene>
<feature type="region of interest" description="Disordered" evidence="2">
    <location>
        <begin position="392"/>
        <end position="489"/>
    </location>
</feature>
<feature type="compositionally biased region" description="Low complexity" evidence="2">
    <location>
        <begin position="421"/>
        <end position="433"/>
    </location>
</feature>
<reference evidence="4 5" key="1">
    <citation type="journal article" date="2017" name="G3 (Bethesda)">
        <title>First Draft Genome Sequence of the Pathogenic Fungus Lomentospora prolificans (Formerly Scedosporium prolificans).</title>
        <authorList>
            <person name="Luo R."/>
            <person name="Zimin A."/>
            <person name="Workman R."/>
            <person name="Fan Y."/>
            <person name="Pertea G."/>
            <person name="Grossman N."/>
            <person name="Wear M.P."/>
            <person name="Jia B."/>
            <person name="Miller H."/>
            <person name="Casadevall A."/>
            <person name="Timp W."/>
            <person name="Zhang S.X."/>
            <person name="Salzberg S.L."/>
        </authorList>
    </citation>
    <scope>NUCLEOTIDE SEQUENCE [LARGE SCALE GENOMIC DNA]</scope>
    <source>
        <strain evidence="4 5">JHH-5317</strain>
    </source>
</reference>
<dbReference type="Proteomes" id="UP000233524">
    <property type="component" value="Unassembled WGS sequence"/>
</dbReference>
<dbReference type="EMBL" id="NLAX01000701">
    <property type="protein sequence ID" value="PKS07607.1"/>
    <property type="molecule type" value="Genomic_DNA"/>
</dbReference>
<evidence type="ECO:0000313" key="5">
    <source>
        <dbReference type="Proteomes" id="UP000233524"/>
    </source>
</evidence>
<sequence>MSRQPSAYTLHGDRLRGPPGAARPQSQLRHQQASISTQSHQDLQNVQSLHSLQSAQHVQSSQAFQNGQHYAQYPHMPALIHDTVGFSSMGGTPMSPGGPRTMTPNWRAAMDDNGVQSVPHTSQAFGSGAGSQANGRIGNLHIPERHHAPASSVYGGNRMTEAHPNVLNLGLDTAFAYCYERGNGKFTRLIPADMLPELQDIPRTENTSAGMIVLPQPLGYPTASAPSNAHPVAIKACLVSPTLLGVASTITISLVERGTDVSHGPKQSSRHIQAQVSDPIQVRHLYTACKSRRLLTPGCSQTQIDQIIKSAPPKRAKVFCDKWVHEGVCAFTQQGCKYKHEMPYDRVTQHDLGLFHGLPPWWKKHQIEMQKLRNPDSPGSPVQIFPIKREPVLATQKSAEHRTWRTEGRREVGSVPPPSPSTTTSANSQQASPRVGYTTSGGIMAVHLPGLARPGHSSSSSSARADEQASEKHVSFQAKTPNPPLTPATPTPACVWGPIGPPQRRTATEVPVKESQSRVPANCTLLEALEDDFCLMNGERGVL</sequence>
<evidence type="ECO:0000259" key="3">
    <source>
        <dbReference type="PROSITE" id="PS50103"/>
    </source>
</evidence>
<evidence type="ECO:0000313" key="4">
    <source>
        <dbReference type="EMBL" id="PKS07607.1"/>
    </source>
</evidence>
<feature type="domain" description="C3H1-type" evidence="3">
    <location>
        <begin position="314"/>
        <end position="343"/>
    </location>
</feature>
<feature type="compositionally biased region" description="Basic and acidic residues" evidence="2">
    <location>
        <begin position="464"/>
        <end position="474"/>
    </location>
</feature>
<dbReference type="OrthoDB" id="5355510at2759"/>
<keyword evidence="1" id="KW-0862">Zinc</keyword>
<dbReference type="STRING" id="41688.A0A2N3N598"/>
<dbReference type="InterPro" id="IPR000571">
    <property type="entry name" value="Znf_CCCH"/>
</dbReference>
<evidence type="ECO:0000256" key="1">
    <source>
        <dbReference type="PROSITE-ProRule" id="PRU00723"/>
    </source>
</evidence>
<evidence type="ECO:0000256" key="2">
    <source>
        <dbReference type="SAM" id="MobiDB-lite"/>
    </source>
</evidence>
<feature type="compositionally biased region" description="Polar residues" evidence="2">
    <location>
        <begin position="24"/>
        <end position="42"/>
    </location>
</feature>
<feature type="compositionally biased region" description="Basic and acidic residues" evidence="2">
    <location>
        <begin position="398"/>
        <end position="412"/>
    </location>
</feature>
<keyword evidence="5" id="KW-1185">Reference proteome</keyword>
<dbReference type="VEuPathDB" id="FungiDB:jhhlp_006213"/>
<keyword evidence="1" id="KW-0479">Metal-binding</keyword>
<dbReference type="InParanoid" id="A0A2N3N598"/>
<comment type="caution">
    <text evidence="4">The sequence shown here is derived from an EMBL/GenBank/DDBJ whole genome shotgun (WGS) entry which is preliminary data.</text>
</comment>
<feature type="region of interest" description="Disordered" evidence="2">
    <location>
        <begin position="1"/>
        <end position="42"/>
    </location>
</feature>
<proteinExistence type="predicted"/>
<dbReference type="AlphaFoldDB" id="A0A2N3N598"/>
<dbReference type="PROSITE" id="PS50103">
    <property type="entry name" value="ZF_C3H1"/>
    <property type="match status" value="1"/>
</dbReference>
<accession>A0A2N3N598</accession>
<organism evidence="4 5">
    <name type="scientific">Lomentospora prolificans</name>
    <dbReference type="NCBI Taxonomy" id="41688"/>
    <lineage>
        <taxon>Eukaryota</taxon>
        <taxon>Fungi</taxon>
        <taxon>Dikarya</taxon>
        <taxon>Ascomycota</taxon>
        <taxon>Pezizomycotina</taxon>
        <taxon>Sordariomycetes</taxon>
        <taxon>Hypocreomycetidae</taxon>
        <taxon>Microascales</taxon>
        <taxon>Microascaceae</taxon>
        <taxon>Lomentospora</taxon>
    </lineage>
</organism>
<name>A0A2N3N598_9PEZI</name>
<protein>
    <recommendedName>
        <fullName evidence="3">C3H1-type domain-containing protein</fullName>
    </recommendedName>
</protein>
<feature type="zinc finger region" description="C3H1-type" evidence="1">
    <location>
        <begin position="314"/>
        <end position="343"/>
    </location>
</feature>
<keyword evidence="1" id="KW-0863">Zinc-finger</keyword>